<proteinExistence type="predicted"/>
<evidence type="ECO:0000313" key="2">
    <source>
        <dbReference type="EMBL" id="SPZ83931.1"/>
    </source>
</evidence>
<gene>
    <name evidence="2" type="ORF">NCTC11343_00451</name>
</gene>
<reference evidence="2 3" key="1">
    <citation type="submission" date="2018-06" db="EMBL/GenBank/DDBJ databases">
        <authorList>
            <consortium name="Pathogen Informatics"/>
            <person name="Doyle S."/>
        </authorList>
    </citation>
    <scope>NUCLEOTIDE SEQUENCE [LARGE SCALE GENOMIC DNA]</scope>
    <source>
        <strain evidence="2 3">NCTC11343</strain>
    </source>
</reference>
<evidence type="ECO:0000313" key="3">
    <source>
        <dbReference type="Proteomes" id="UP000251241"/>
    </source>
</evidence>
<protein>
    <submittedName>
        <fullName evidence="2">Uncharacterized protein</fullName>
    </submittedName>
</protein>
<sequence>MWAKRNIVFIICMLGLFLAPHRLFACHEPSEKPKQEEKSCCLDERQHIKDVGTEDCCKDERAESPKSDHHGDDCGKHCGEKSCRTSLQCNPIVSVIEAQLILPLHADALNAYARYKQPYCADAYFSIWQPPQIA</sequence>
<name>A0A2X2IUU9_SPHMU</name>
<dbReference type="EMBL" id="UAUU01000002">
    <property type="protein sequence ID" value="SPZ83931.1"/>
    <property type="molecule type" value="Genomic_DNA"/>
</dbReference>
<dbReference type="Proteomes" id="UP000251241">
    <property type="component" value="Unassembled WGS sequence"/>
</dbReference>
<keyword evidence="1" id="KW-0732">Signal</keyword>
<evidence type="ECO:0000256" key="1">
    <source>
        <dbReference type="SAM" id="SignalP"/>
    </source>
</evidence>
<dbReference type="AlphaFoldDB" id="A0A2X2IUU9"/>
<feature type="signal peptide" evidence="1">
    <location>
        <begin position="1"/>
        <end position="25"/>
    </location>
</feature>
<organism evidence="2 3">
    <name type="scientific">Sphingobacterium multivorum</name>
    <dbReference type="NCBI Taxonomy" id="28454"/>
    <lineage>
        <taxon>Bacteria</taxon>
        <taxon>Pseudomonadati</taxon>
        <taxon>Bacteroidota</taxon>
        <taxon>Sphingobacteriia</taxon>
        <taxon>Sphingobacteriales</taxon>
        <taxon>Sphingobacteriaceae</taxon>
        <taxon>Sphingobacterium</taxon>
    </lineage>
</organism>
<accession>A0A2X2IUU9</accession>
<feature type="chain" id="PRO_5016176644" evidence="1">
    <location>
        <begin position="26"/>
        <end position="134"/>
    </location>
</feature>